<proteinExistence type="predicted"/>
<evidence type="ECO:0000256" key="1">
    <source>
        <dbReference type="SAM" id="SignalP"/>
    </source>
</evidence>
<keyword evidence="3" id="KW-1185">Reference proteome</keyword>
<dbReference type="HOGENOM" id="CLU_2823524_0_0_9"/>
<gene>
    <name evidence="2" type="ORF">CLOSTMETH_01579</name>
</gene>
<dbReference type="EMBL" id="ACEC01000052">
    <property type="protein sequence ID" value="EEG30824.1"/>
    <property type="molecule type" value="Genomic_DNA"/>
</dbReference>
<name>C0ECK8_9FIRM</name>
<evidence type="ECO:0000313" key="3">
    <source>
        <dbReference type="Proteomes" id="UP000003340"/>
    </source>
</evidence>
<feature type="signal peptide" evidence="1">
    <location>
        <begin position="1"/>
        <end position="23"/>
    </location>
</feature>
<evidence type="ECO:0008006" key="4">
    <source>
        <dbReference type="Google" id="ProtNLM"/>
    </source>
</evidence>
<evidence type="ECO:0000313" key="2">
    <source>
        <dbReference type="EMBL" id="EEG30824.1"/>
    </source>
</evidence>
<feature type="chain" id="PRO_5039113428" description="Secreted protein" evidence="1">
    <location>
        <begin position="24"/>
        <end position="66"/>
    </location>
</feature>
<dbReference type="Proteomes" id="UP000003340">
    <property type="component" value="Unassembled WGS sequence"/>
</dbReference>
<keyword evidence="1" id="KW-0732">Signal</keyword>
<dbReference type="AlphaFoldDB" id="C0ECK8"/>
<sequence length="66" mass="7550">MNQDSSKLLFFLLLLCKSSIPFGKPFAKAFLFAFDRTGGFIKSKHTKKQECTKRIPAFFVMSVPCR</sequence>
<protein>
    <recommendedName>
        <fullName evidence="4">Secreted protein</fullName>
    </recommendedName>
</protein>
<organism evidence="2 3">
    <name type="scientific">[Clostridium] methylpentosum DSM 5476</name>
    <dbReference type="NCBI Taxonomy" id="537013"/>
    <lineage>
        <taxon>Bacteria</taxon>
        <taxon>Bacillati</taxon>
        <taxon>Bacillota</taxon>
        <taxon>Clostridia</taxon>
        <taxon>Eubacteriales</taxon>
        <taxon>Oscillospiraceae</taxon>
        <taxon>Oscillospiraceae incertae sedis</taxon>
    </lineage>
</organism>
<accession>C0ECK8</accession>
<reference evidence="2 3" key="1">
    <citation type="submission" date="2009-01" db="EMBL/GenBank/DDBJ databases">
        <authorList>
            <person name="Fulton L."/>
            <person name="Clifton S."/>
            <person name="Fulton B."/>
            <person name="Xu J."/>
            <person name="Minx P."/>
            <person name="Pepin K.H."/>
            <person name="Johnson M."/>
            <person name="Bhonagiri V."/>
            <person name="Nash W.E."/>
            <person name="Mardis E.R."/>
            <person name="Wilson R.K."/>
        </authorList>
    </citation>
    <scope>NUCLEOTIDE SEQUENCE [LARGE SCALE GENOMIC DNA]</scope>
    <source>
        <strain evidence="2 3">DSM 5476</strain>
    </source>
</reference>
<comment type="caution">
    <text evidence="2">The sequence shown here is derived from an EMBL/GenBank/DDBJ whole genome shotgun (WGS) entry which is preliminary data.</text>
</comment>
<reference evidence="2 3" key="2">
    <citation type="submission" date="2009-02" db="EMBL/GenBank/DDBJ databases">
        <title>Draft genome sequence of Clostridium methylpentosum (DSM 5476).</title>
        <authorList>
            <person name="Sudarsanam P."/>
            <person name="Ley R."/>
            <person name="Guruge J."/>
            <person name="Turnbaugh P.J."/>
            <person name="Mahowald M."/>
            <person name="Liep D."/>
            <person name="Gordon J."/>
        </authorList>
    </citation>
    <scope>NUCLEOTIDE SEQUENCE [LARGE SCALE GENOMIC DNA]</scope>
    <source>
        <strain evidence="2 3">DSM 5476</strain>
    </source>
</reference>